<evidence type="ECO:0000313" key="3">
    <source>
        <dbReference type="Proteomes" id="UP001233999"/>
    </source>
</evidence>
<proteinExistence type="predicted"/>
<dbReference type="AlphaFoldDB" id="A0AAD8EET8"/>
<feature type="region of interest" description="Disordered" evidence="1">
    <location>
        <begin position="28"/>
        <end position="51"/>
    </location>
</feature>
<feature type="compositionally biased region" description="Polar residues" evidence="1">
    <location>
        <begin position="28"/>
        <end position="43"/>
    </location>
</feature>
<name>A0AAD8EET8_DIPPU</name>
<feature type="non-terminal residue" evidence="2">
    <location>
        <position position="191"/>
    </location>
</feature>
<protein>
    <submittedName>
        <fullName evidence="2">Uncharacterized protein</fullName>
    </submittedName>
</protein>
<keyword evidence="3" id="KW-1185">Reference proteome</keyword>
<comment type="caution">
    <text evidence="2">The sequence shown here is derived from an EMBL/GenBank/DDBJ whole genome shotgun (WGS) entry which is preliminary data.</text>
</comment>
<evidence type="ECO:0000256" key="1">
    <source>
        <dbReference type="SAM" id="MobiDB-lite"/>
    </source>
</evidence>
<dbReference type="EMBL" id="JASPKZ010006058">
    <property type="protein sequence ID" value="KAJ9587860.1"/>
    <property type="molecule type" value="Genomic_DNA"/>
</dbReference>
<sequence length="191" mass="20792">MVNGISVNGLGEVAMDAAQTATNLIGLGNQPNIHPGSITSTGRQRVGPGTATSTQAAQLIGGGISPTLFTSPQTHQLVLGNTSHYPVNNSLMIGDYVTPGSAMLGAQTYRQSRFFDNNKMVKTLMRLNPHSDREMKDVVKVIHFKALPQDIIAHFNNFTNHEHIFFMSTSFTYGLSACHARNTLEIYSAKW</sequence>
<gene>
    <name evidence="2" type="ORF">L9F63_018732</name>
</gene>
<evidence type="ECO:0000313" key="2">
    <source>
        <dbReference type="EMBL" id="KAJ9587860.1"/>
    </source>
</evidence>
<accession>A0AAD8EET8</accession>
<dbReference type="Proteomes" id="UP001233999">
    <property type="component" value="Unassembled WGS sequence"/>
</dbReference>
<reference evidence="2" key="2">
    <citation type="submission" date="2023-05" db="EMBL/GenBank/DDBJ databases">
        <authorList>
            <person name="Fouks B."/>
        </authorList>
    </citation>
    <scope>NUCLEOTIDE SEQUENCE</scope>
    <source>
        <strain evidence="2">Stay&amp;Tobe</strain>
        <tissue evidence="2">Testes</tissue>
    </source>
</reference>
<organism evidence="2 3">
    <name type="scientific">Diploptera punctata</name>
    <name type="common">Pacific beetle cockroach</name>
    <dbReference type="NCBI Taxonomy" id="6984"/>
    <lineage>
        <taxon>Eukaryota</taxon>
        <taxon>Metazoa</taxon>
        <taxon>Ecdysozoa</taxon>
        <taxon>Arthropoda</taxon>
        <taxon>Hexapoda</taxon>
        <taxon>Insecta</taxon>
        <taxon>Pterygota</taxon>
        <taxon>Neoptera</taxon>
        <taxon>Polyneoptera</taxon>
        <taxon>Dictyoptera</taxon>
        <taxon>Blattodea</taxon>
        <taxon>Blaberoidea</taxon>
        <taxon>Blaberidae</taxon>
        <taxon>Diplopterinae</taxon>
        <taxon>Diploptera</taxon>
    </lineage>
</organism>
<reference evidence="2" key="1">
    <citation type="journal article" date="2023" name="IScience">
        <title>Live-bearing cockroach genome reveals convergent evolutionary mechanisms linked to viviparity in insects and beyond.</title>
        <authorList>
            <person name="Fouks B."/>
            <person name="Harrison M.C."/>
            <person name="Mikhailova A.A."/>
            <person name="Marchal E."/>
            <person name="English S."/>
            <person name="Carruthers M."/>
            <person name="Jennings E.C."/>
            <person name="Chiamaka E.L."/>
            <person name="Frigard R.A."/>
            <person name="Pippel M."/>
            <person name="Attardo G.M."/>
            <person name="Benoit J.B."/>
            <person name="Bornberg-Bauer E."/>
            <person name="Tobe S.S."/>
        </authorList>
    </citation>
    <scope>NUCLEOTIDE SEQUENCE</scope>
    <source>
        <strain evidence="2">Stay&amp;Tobe</strain>
    </source>
</reference>